<reference evidence="1 2" key="1">
    <citation type="journal article" date="2016" name="Genome Announc.">
        <title>Draft Genome Sequence of the Thermotolerant Cyanobacterium Desertifilum sp. IPPAS B-1220.</title>
        <authorList>
            <person name="Mironov K.S."/>
            <person name="Sinetova M.A."/>
            <person name="Bolatkhan K."/>
            <person name="Zayadan B.K."/>
            <person name="Ustinova V.V."/>
            <person name="Kupriyanova E.V."/>
            <person name="Skrypnik A.N."/>
            <person name="Gogoleva N.E."/>
            <person name="Gogolev Y.V."/>
            <person name="Los D.A."/>
        </authorList>
    </citation>
    <scope>NUCLEOTIDE SEQUENCE [LARGE SCALE GENOMIC DNA]</scope>
    <source>
        <strain evidence="1 2">IPPAS B-1220</strain>
    </source>
</reference>
<accession>A0ACD5GPI2</accession>
<sequence>MAILKGWVLIYLPFLAIQGFSTLALTQSAIALPAIALMAIAFLWVQSILHPNPNDIPLWMSRAGIVTLGSLLSLIPFYWLA</sequence>
<proteinExistence type="predicted"/>
<dbReference type="Proteomes" id="UP000095472">
    <property type="component" value="Chromosome"/>
</dbReference>
<organism evidence="1 2">
    <name type="scientific">Desertifilum tharense IPPAS B-1220</name>
    <dbReference type="NCBI Taxonomy" id="1781255"/>
    <lineage>
        <taxon>Bacteria</taxon>
        <taxon>Bacillati</taxon>
        <taxon>Cyanobacteriota</taxon>
        <taxon>Cyanophyceae</taxon>
        <taxon>Desertifilales</taxon>
        <taxon>Desertifilaceae</taxon>
        <taxon>Desertifilum</taxon>
    </lineage>
</organism>
<name>A0ACD5GPI2_9CYAN</name>
<keyword evidence="2" id="KW-1185">Reference proteome</keyword>
<evidence type="ECO:0000313" key="1">
    <source>
        <dbReference type="EMBL" id="XPM62409.1"/>
    </source>
</evidence>
<evidence type="ECO:0000313" key="2">
    <source>
        <dbReference type="Proteomes" id="UP000095472"/>
    </source>
</evidence>
<dbReference type="EMBL" id="CP182909">
    <property type="protein sequence ID" value="XPM62409.1"/>
    <property type="molecule type" value="Genomic_DNA"/>
</dbReference>
<protein>
    <submittedName>
        <fullName evidence="1">Uncharacterized protein</fullName>
    </submittedName>
</protein>
<gene>
    <name evidence="1" type="ORF">BH720_022055</name>
</gene>